<organism evidence="1 2">
    <name type="scientific">Edhazardia aedis (strain USNM 41457)</name>
    <name type="common">Microsporidian parasite</name>
    <dbReference type="NCBI Taxonomy" id="1003232"/>
    <lineage>
        <taxon>Eukaryota</taxon>
        <taxon>Fungi</taxon>
        <taxon>Fungi incertae sedis</taxon>
        <taxon>Microsporidia</taxon>
        <taxon>Edhazardia</taxon>
    </lineage>
</organism>
<protein>
    <submittedName>
        <fullName evidence="1">Uncharacterized protein</fullName>
    </submittedName>
</protein>
<sequence>MKFGTNFFLFEVYMMLMVKCHRRKNIIEQPELTEYEKLLNNFKNMDFYIAIYTKEKYRDYNELKALHAYEAYCMCTQLVNDAKKLEGSLNETEQSIINEKTLKAKNILKILKESDQMNEVIESKTRQDQKNNQKSWKTSRMSKIFRNFMFCR</sequence>
<accession>J9DN28</accession>
<reference evidence="1 2" key="1">
    <citation type="submission" date="2011-08" db="EMBL/GenBank/DDBJ databases">
        <authorList>
            <person name="Liu Z.J."/>
            <person name="Shi F.L."/>
            <person name="Lu J.Q."/>
            <person name="Li M."/>
            <person name="Wang Z.L."/>
        </authorList>
    </citation>
    <scope>NUCLEOTIDE SEQUENCE [LARGE SCALE GENOMIC DNA]</scope>
    <source>
        <strain evidence="1 2">USNM 41457</strain>
    </source>
</reference>
<evidence type="ECO:0000313" key="2">
    <source>
        <dbReference type="Proteomes" id="UP000003163"/>
    </source>
</evidence>
<proteinExistence type="predicted"/>
<dbReference type="VEuPathDB" id="MicrosporidiaDB:EDEG_02835"/>
<evidence type="ECO:0000313" key="1">
    <source>
        <dbReference type="EMBL" id="EJW02772.1"/>
    </source>
</evidence>
<comment type="caution">
    <text evidence="1">The sequence shown here is derived from an EMBL/GenBank/DDBJ whole genome shotgun (WGS) entry which is preliminary data.</text>
</comment>
<name>J9DN28_EDHAE</name>
<dbReference type="InParanoid" id="J9DN28"/>
<gene>
    <name evidence="1" type="ORF">EDEG_02835</name>
</gene>
<dbReference type="EMBL" id="AFBI03000057">
    <property type="protein sequence ID" value="EJW02772.1"/>
    <property type="molecule type" value="Genomic_DNA"/>
</dbReference>
<reference evidence="2" key="2">
    <citation type="submission" date="2015-07" db="EMBL/GenBank/DDBJ databases">
        <title>Contrasting host-pathogen interactions and genome evolution in two generalist and specialist microsporidian pathogens of mosquitoes.</title>
        <authorList>
            <consortium name="The Broad Institute Genomics Platform"/>
            <consortium name="The Broad Institute Genome Sequencing Center for Infectious Disease"/>
            <person name="Cuomo C.A."/>
            <person name="Sanscrainte N.D."/>
            <person name="Goldberg J.M."/>
            <person name="Heiman D."/>
            <person name="Young S."/>
            <person name="Zeng Q."/>
            <person name="Becnel J.J."/>
            <person name="Birren B.W."/>
        </authorList>
    </citation>
    <scope>NUCLEOTIDE SEQUENCE [LARGE SCALE GENOMIC DNA]</scope>
    <source>
        <strain evidence="2">USNM 41457</strain>
    </source>
</reference>
<keyword evidence="2" id="KW-1185">Reference proteome</keyword>
<dbReference type="HOGENOM" id="CLU_1722343_0_0_1"/>
<dbReference type="AlphaFoldDB" id="J9DN28"/>
<dbReference type="Proteomes" id="UP000003163">
    <property type="component" value="Unassembled WGS sequence"/>
</dbReference>